<evidence type="ECO:0000256" key="1">
    <source>
        <dbReference type="SAM" id="SignalP"/>
    </source>
</evidence>
<evidence type="ECO:0000313" key="2">
    <source>
        <dbReference type="EMBL" id="MBC3941150.1"/>
    </source>
</evidence>
<dbReference type="RefSeq" id="WP_187502927.1">
    <property type="nucleotide sequence ID" value="NZ_CP162536.1"/>
</dbReference>
<gene>
    <name evidence="2" type="ORF">H8S47_05550</name>
</gene>
<dbReference type="Proteomes" id="UP000597613">
    <property type="component" value="Unassembled WGS sequence"/>
</dbReference>
<evidence type="ECO:0000313" key="3">
    <source>
        <dbReference type="Proteomes" id="UP000597613"/>
    </source>
</evidence>
<reference evidence="2 3" key="1">
    <citation type="submission" date="2020-08" db="EMBL/GenBank/DDBJ databases">
        <title>Putative novel bacterial strains isolated from necrotic wheat leaf tissues caused by Xanthomonas translucens.</title>
        <authorList>
            <person name="Tambong J.T."/>
        </authorList>
    </citation>
    <scope>NUCLEOTIDE SEQUENCE [LARGE SCALE GENOMIC DNA]</scope>
    <source>
        <strain evidence="3">DOAB 1063</strain>
    </source>
</reference>
<protein>
    <recommendedName>
        <fullName evidence="4">DUF2264 domain-containing protein</fullName>
    </recommendedName>
</protein>
<feature type="signal peptide" evidence="1">
    <location>
        <begin position="1"/>
        <end position="19"/>
    </location>
</feature>
<organism evidence="2 3">
    <name type="scientific">Sphingomonas albertensis</name>
    <dbReference type="NCBI Taxonomy" id="2762591"/>
    <lineage>
        <taxon>Bacteria</taxon>
        <taxon>Pseudomonadati</taxon>
        <taxon>Pseudomonadota</taxon>
        <taxon>Alphaproteobacteria</taxon>
        <taxon>Sphingomonadales</taxon>
        <taxon>Sphingomonadaceae</taxon>
        <taxon>Sphingomonas</taxon>
    </lineage>
</organism>
<keyword evidence="3" id="KW-1185">Reference proteome</keyword>
<name>A0ABR7AL25_9SPHN</name>
<comment type="caution">
    <text evidence="2">The sequence shown here is derived from an EMBL/GenBank/DDBJ whole genome shotgun (WGS) entry which is preliminary data.</text>
</comment>
<dbReference type="EMBL" id="JACONT010000008">
    <property type="protein sequence ID" value="MBC3941150.1"/>
    <property type="molecule type" value="Genomic_DNA"/>
</dbReference>
<sequence>MTLRNLRVLLALPLLTAGASEPGASASDWTARPHGPTYATAPAMHDTVERRLMPQMEALLTQLLRDKRNMRLGGVEVFKSGDKFLPGKIAAAMSYRVLDLPKGDPRLPQRLKDFATIADLTVGDPNDTWGIYYYVSALHRLKQAGLLEEAVSPATLALLKARLDWHRFVRPDLSLIDLPNNYYGVAFSIARLRFLMGWEDEKGSDRLLERTLDHYRRYSGEYGFADETEGKGRFDRYSVLLIGEIAQRLVETGMAPTPEVRGWLRRSVDLMLPRFNMRGEGWEYGRSIGTYGETAFLEVLTAAARLKVLTPTEERMAYAFSSRIAARYMDFWVDPATGSVDLWDQGRRTDAYRGKHRIFGENLSLARQYIYTDAIWSDLGYRGRAPDAGYERWLKTLPKSTTTWFARGEHDRAVVTIRDGSTVIGLPIINGAEGQHMHNPYFPVPFSPGMLQGSADADYPLLLPRITLTDGSVLMPLAWFKDVRVTTRGPVTDVTWRQDALDRMGGEDATKDPRATIVTKYRLAHGSISRTDFLTVKGTAKIARIDMAFASFSSVPVARSEGAVTFGTGEVKRLQTKGYGKCTAKDVASQPYRSTTGAFRSLVECGVAMAVPSASAELNWRLSYNY</sequence>
<accession>A0ABR7AL25</accession>
<feature type="chain" id="PRO_5045681967" description="DUF2264 domain-containing protein" evidence="1">
    <location>
        <begin position="20"/>
        <end position="626"/>
    </location>
</feature>
<evidence type="ECO:0008006" key="4">
    <source>
        <dbReference type="Google" id="ProtNLM"/>
    </source>
</evidence>
<proteinExistence type="predicted"/>
<keyword evidence="1" id="KW-0732">Signal</keyword>